<gene>
    <name evidence="2" type="ORF">LRS13_10790</name>
</gene>
<sequence>MRTADGVGCFLPGIGTNKGKSVSNGAVLYNGLRITPLNGSQIVLDIDKGSKAVTMYTTGQATVEIPGGEAGDILIFRGQLKQKLTAKVGQPALDLPKFPTSIRGFKVVNELAPLATKGGGVTIPTELDLGPQFLGLTAHADLVVTPAGLQLNTLRFRQDTLPLGPVTVQNLDVRWTREGNLWAGSGKIAIPGGAALSLAASFDSTSFTATAAYDLPFPGIQLFATPPVYLHQISAGLAVNRNKVPLAISGGVQIGAVPLGKGVYLLDLSGTVGLQFGTPFVLTARGDLQLLSTLNVASASLRAGTDGIVTADFSVGLIDRDWAYVGATVRAGVSSAGFEGKGAGELCIGIKLVSYCENLPEGYVSSKGIAGCASILGKARTVTYKWGGPMTRRSGPTCFYEDISIGLLRTRGLRQRTTGLTLDEPADVLSINVQSADGAPQFDLIDPSGSPVPLDGPNVEFASSATAHAATVEVANAAAGTWDVIPRAGSPALTDVSASVPAPTPKVRGSVSKARGGKRTVSYAVTGNEEATIALVERTRNGDVPLKMPANTQTGRLRFTPNAQVSGRHQIVARISSGDDFVVDEQVVGSFVQPRPKGPAAPRRVRVRRSGSSILVSVTRRRGTNEHLVVTARYGEGGRASAIIPAGKGSARLPGPARSLNAPGSVRVRVAAQDRAGRRSSARTATLRVRAGQRARRR</sequence>
<organism evidence="2 3">
    <name type="scientific">Svornostia abyssi</name>
    <dbReference type="NCBI Taxonomy" id="2898438"/>
    <lineage>
        <taxon>Bacteria</taxon>
        <taxon>Bacillati</taxon>
        <taxon>Actinomycetota</taxon>
        <taxon>Thermoleophilia</taxon>
        <taxon>Solirubrobacterales</taxon>
        <taxon>Baekduiaceae</taxon>
        <taxon>Svornostia</taxon>
    </lineage>
</organism>
<feature type="region of interest" description="Disordered" evidence="1">
    <location>
        <begin position="672"/>
        <end position="698"/>
    </location>
</feature>
<evidence type="ECO:0000313" key="2">
    <source>
        <dbReference type="EMBL" id="UUY05973.1"/>
    </source>
</evidence>
<proteinExistence type="predicted"/>
<name>A0ABY5PMN8_9ACTN</name>
<dbReference type="EMBL" id="CP088295">
    <property type="protein sequence ID" value="UUY05973.1"/>
    <property type="molecule type" value="Genomic_DNA"/>
</dbReference>
<evidence type="ECO:0000313" key="3">
    <source>
        <dbReference type="Proteomes" id="UP001058860"/>
    </source>
</evidence>
<dbReference type="Proteomes" id="UP001058860">
    <property type="component" value="Chromosome"/>
</dbReference>
<protein>
    <submittedName>
        <fullName evidence="2">Uncharacterized protein</fullName>
    </submittedName>
</protein>
<accession>A0ABY5PMN8</accession>
<keyword evidence="3" id="KW-1185">Reference proteome</keyword>
<reference evidence="3" key="1">
    <citation type="submission" date="2021-11" db="EMBL/GenBank/DDBJ databases">
        <title>Cultivation dependent microbiological survey of springs from the worlds oldest radium mine currently devoted to the extraction of radon-saturated water.</title>
        <authorList>
            <person name="Kapinusova G."/>
            <person name="Smrhova T."/>
            <person name="Strejcek M."/>
            <person name="Suman J."/>
            <person name="Jani K."/>
            <person name="Pajer P."/>
            <person name="Uhlik O."/>
        </authorList>
    </citation>
    <scope>NUCLEOTIDE SEQUENCE [LARGE SCALE GENOMIC DNA]</scope>
    <source>
        <strain evidence="3">J379</strain>
    </source>
</reference>
<dbReference type="RefSeq" id="WP_353866411.1">
    <property type="nucleotide sequence ID" value="NZ_CP088295.1"/>
</dbReference>
<evidence type="ECO:0000256" key="1">
    <source>
        <dbReference type="SAM" id="MobiDB-lite"/>
    </source>
</evidence>